<evidence type="ECO:0000256" key="1">
    <source>
        <dbReference type="PROSITE-ProRule" id="PRU00339"/>
    </source>
</evidence>
<dbReference type="SUPFAM" id="SSF46894">
    <property type="entry name" value="C-terminal effector domain of the bipartite response regulators"/>
    <property type="match status" value="1"/>
</dbReference>
<dbReference type="EMBL" id="JACHJP010000002">
    <property type="protein sequence ID" value="MBB4916064.1"/>
    <property type="molecule type" value="Genomic_DNA"/>
</dbReference>
<dbReference type="InterPro" id="IPR002182">
    <property type="entry name" value="NB-ARC"/>
</dbReference>
<keyword evidence="1" id="KW-0802">TPR repeat</keyword>
<organism evidence="3 4">
    <name type="scientific">Streptosporangium saharense</name>
    <dbReference type="NCBI Taxonomy" id="1706840"/>
    <lineage>
        <taxon>Bacteria</taxon>
        <taxon>Bacillati</taxon>
        <taxon>Actinomycetota</taxon>
        <taxon>Actinomycetes</taxon>
        <taxon>Streptosporangiales</taxon>
        <taxon>Streptosporangiaceae</taxon>
        <taxon>Streptosporangium</taxon>
    </lineage>
</organism>
<dbReference type="InterPro" id="IPR036388">
    <property type="entry name" value="WH-like_DNA-bd_sf"/>
</dbReference>
<dbReference type="InterPro" id="IPR027417">
    <property type="entry name" value="P-loop_NTPase"/>
</dbReference>
<dbReference type="SUPFAM" id="SSF52540">
    <property type="entry name" value="P-loop containing nucleoside triphosphate hydrolases"/>
    <property type="match status" value="1"/>
</dbReference>
<evidence type="ECO:0000313" key="3">
    <source>
        <dbReference type="EMBL" id="MBB4916064.1"/>
    </source>
</evidence>
<name>A0A7W7VN26_9ACTN</name>
<dbReference type="SMART" id="SM01043">
    <property type="entry name" value="BTAD"/>
    <property type="match status" value="1"/>
</dbReference>
<feature type="repeat" description="TPR" evidence="1">
    <location>
        <begin position="800"/>
        <end position="833"/>
    </location>
</feature>
<dbReference type="PANTHER" id="PTHR47691">
    <property type="entry name" value="REGULATOR-RELATED"/>
    <property type="match status" value="1"/>
</dbReference>
<dbReference type="AlphaFoldDB" id="A0A7W7VN26"/>
<dbReference type="Gene3D" id="1.25.40.10">
    <property type="entry name" value="Tetratricopeptide repeat domain"/>
    <property type="match status" value="3"/>
</dbReference>
<sequence>MLRANQVVSHDRLVSALWGTKIPPTGRRLLHNHLWSVRRLLSDGEALVGTPTGYTLRLPPGASDLDVFTTETAAARRALSGENFVEAAERFRTALALWRGPALGGTDPELQATEGVALTELRTAALIGRIEADLACGRHSELVGELRLLIAEHSLNEELRGQLMRALHRVGRTAEALEEFQKARRHFHEELGLDLGRELTEIHRTILTREDATASTPAPAVPDRRVPRQLPPAITRFTGRSQALRELDGLLPAQGGTAMLVSAVSGAAGIGKTALVTHWGHNVSDRFPDGQLYVDLHGYSSERMIGASQALNRLLRGLGADEEEIPHSLDERAALYRSLLADRRMLVVLDNAATAEQVRPLLPGASPSRVVITSRDALRSLSVTHDIRCVMLDVLSTEEAVALLNDLLGTDGTVHDADVITELAHLCGRLPLALRLAGAQLGGGSASRVRDFVARLRRENRLTVLELAEDPSVGVRSALELSYRALPEPARRMFRLIGIHPGPSLGTDAAAVLADMSVEEASDAIETLVNAHLLQRNTERRLSMHDLVRVYAEERAASDETPEEHDAALTRTLDWYRYTASQAMKHVYPRDSPTFSVLPVERTPDLPGLDEARAWLESEQPTLTALIIHAAAVGRHVHAWQIFKRLSWFFYSRNCLDDLLLTGEIALSSARLAGARDGEAGIISDLGYAKMFLGRYAEHLACQQEALEIWRALNNRDGETEALKHMSYALQVTGQPLRAIEVGEQALALHRELGNRVGEISIMSHLAVSYFALDRFDENVKLLVECREYWREVGREYDELYCLIQLGATHTELGKMDAALEFFQQALLLNRKQGSHHAEIDAHTCIAFALCRQERYEEAFDHHEKALALARSIRSGPKEAEALIGLANTCLASGDPQTALLHYQGVLNAFGDVNDIYYQALTHEGVGDALHALGRSEEAAKPWKAAFDIWERMGAPKSAKLRERMHEAGLN</sequence>
<dbReference type="PRINTS" id="PR00364">
    <property type="entry name" value="DISEASERSIST"/>
</dbReference>
<dbReference type="Pfam" id="PF13424">
    <property type="entry name" value="TPR_12"/>
    <property type="match status" value="2"/>
</dbReference>
<keyword evidence="3" id="KW-0238">DNA-binding</keyword>
<dbReference type="InterPro" id="IPR005158">
    <property type="entry name" value="BTAD"/>
</dbReference>
<dbReference type="PANTHER" id="PTHR47691:SF3">
    <property type="entry name" value="HTH-TYPE TRANSCRIPTIONAL REGULATOR RV0890C-RELATED"/>
    <property type="match status" value="1"/>
</dbReference>
<protein>
    <submittedName>
        <fullName evidence="3">DNA-binding SARP family transcriptional activator</fullName>
    </submittedName>
</protein>
<dbReference type="InterPro" id="IPR011990">
    <property type="entry name" value="TPR-like_helical_dom_sf"/>
</dbReference>
<dbReference type="InterPro" id="IPR016032">
    <property type="entry name" value="Sig_transdc_resp-reg_C-effctor"/>
</dbReference>
<gene>
    <name evidence="3" type="ORF">FHS44_003149</name>
</gene>
<dbReference type="Gene3D" id="3.40.50.300">
    <property type="entry name" value="P-loop containing nucleotide triphosphate hydrolases"/>
    <property type="match status" value="1"/>
</dbReference>
<reference evidence="3 4" key="1">
    <citation type="submission" date="2020-08" db="EMBL/GenBank/DDBJ databases">
        <title>Genomic Encyclopedia of Type Strains, Phase III (KMG-III): the genomes of soil and plant-associated and newly described type strains.</title>
        <authorList>
            <person name="Whitman W."/>
        </authorList>
    </citation>
    <scope>NUCLEOTIDE SEQUENCE [LARGE SCALE GENOMIC DNA]</scope>
    <source>
        <strain evidence="3 4">CECT 8840</strain>
    </source>
</reference>
<proteinExistence type="predicted"/>
<dbReference type="SUPFAM" id="SSF48452">
    <property type="entry name" value="TPR-like"/>
    <property type="match status" value="3"/>
</dbReference>
<dbReference type="SMART" id="SM00028">
    <property type="entry name" value="TPR"/>
    <property type="match status" value="7"/>
</dbReference>
<evidence type="ECO:0000259" key="2">
    <source>
        <dbReference type="SMART" id="SM01043"/>
    </source>
</evidence>
<dbReference type="Pfam" id="PF13374">
    <property type="entry name" value="TPR_10"/>
    <property type="match status" value="1"/>
</dbReference>
<feature type="domain" description="Bacterial transcriptional activator" evidence="2">
    <location>
        <begin position="63"/>
        <end position="207"/>
    </location>
</feature>
<evidence type="ECO:0000313" key="4">
    <source>
        <dbReference type="Proteomes" id="UP000552644"/>
    </source>
</evidence>
<dbReference type="Proteomes" id="UP000552644">
    <property type="component" value="Unassembled WGS sequence"/>
</dbReference>
<dbReference type="Pfam" id="PF03704">
    <property type="entry name" value="BTAD"/>
    <property type="match status" value="1"/>
</dbReference>
<dbReference type="Gene3D" id="1.10.10.10">
    <property type="entry name" value="Winged helix-like DNA-binding domain superfamily/Winged helix DNA-binding domain"/>
    <property type="match status" value="2"/>
</dbReference>
<dbReference type="CDD" id="cd15831">
    <property type="entry name" value="BTAD"/>
    <property type="match status" value="1"/>
</dbReference>
<dbReference type="Pfam" id="PF00931">
    <property type="entry name" value="NB-ARC"/>
    <property type="match status" value="1"/>
</dbReference>
<keyword evidence="4" id="KW-1185">Reference proteome</keyword>
<comment type="caution">
    <text evidence="3">The sequence shown here is derived from an EMBL/GenBank/DDBJ whole genome shotgun (WGS) entry which is preliminary data.</text>
</comment>
<dbReference type="GO" id="GO:0003677">
    <property type="term" value="F:DNA binding"/>
    <property type="evidence" value="ECO:0007669"/>
    <property type="project" value="UniProtKB-KW"/>
</dbReference>
<accession>A0A7W7VN26</accession>
<dbReference type="GO" id="GO:0043531">
    <property type="term" value="F:ADP binding"/>
    <property type="evidence" value="ECO:0007669"/>
    <property type="project" value="InterPro"/>
</dbReference>
<dbReference type="PROSITE" id="PS50005">
    <property type="entry name" value="TPR"/>
    <property type="match status" value="1"/>
</dbReference>
<dbReference type="GO" id="GO:0006355">
    <property type="term" value="P:regulation of DNA-templated transcription"/>
    <property type="evidence" value="ECO:0007669"/>
    <property type="project" value="InterPro"/>
</dbReference>
<dbReference type="InterPro" id="IPR019734">
    <property type="entry name" value="TPR_rpt"/>
</dbReference>